<accession>A0A7M4EZQ0</accession>
<reference evidence="3" key="1">
    <citation type="submission" date="2025-08" db="UniProtKB">
        <authorList>
            <consortium name="Ensembl"/>
        </authorList>
    </citation>
    <scope>IDENTIFICATION</scope>
</reference>
<dbReference type="GeneTree" id="ENSGT01110000270266"/>
<dbReference type="Ensembl" id="ENSCPRT00005019828.1">
    <property type="protein sequence ID" value="ENSCPRP00005016937.1"/>
    <property type="gene ID" value="ENSCPRG00005011800.1"/>
</dbReference>
<keyword evidence="1" id="KW-1133">Transmembrane helix</keyword>
<dbReference type="Proteomes" id="UP000594220">
    <property type="component" value="Unplaced"/>
</dbReference>
<evidence type="ECO:0000256" key="1">
    <source>
        <dbReference type="SAM" id="Phobius"/>
    </source>
</evidence>
<dbReference type="Pfam" id="PF16297">
    <property type="entry name" value="DUF4939"/>
    <property type="match status" value="1"/>
</dbReference>
<sequence>QRSLHILTALQVQCTLFLGLLVWLAHLSHPGVCYLPSLMGIPAASGGLLTSVISCFASAPKTYPSDTAKVGLILSLLSGEALAWASTLLESADFLLDMLEDFIKAMVKIFGGLTGEHIWDREERGLEELRRAAQQGKTVAQKCP</sequence>
<protein>
    <recommendedName>
        <fullName evidence="2">DUF4939 domain-containing protein</fullName>
    </recommendedName>
</protein>
<evidence type="ECO:0000259" key="2">
    <source>
        <dbReference type="Pfam" id="PF16297"/>
    </source>
</evidence>
<keyword evidence="4" id="KW-1185">Reference proteome</keyword>
<dbReference type="InterPro" id="IPR032549">
    <property type="entry name" value="DUF4939"/>
</dbReference>
<reference evidence="3" key="2">
    <citation type="submission" date="2025-09" db="UniProtKB">
        <authorList>
            <consortium name="Ensembl"/>
        </authorList>
    </citation>
    <scope>IDENTIFICATION</scope>
</reference>
<keyword evidence="1" id="KW-0472">Membrane</keyword>
<name>A0A7M4EZQ0_CROPO</name>
<feature type="domain" description="DUF4939" evidence="2">
    <location>
        <begin position="59"/>
        <end position="112"/>
    </location>
</feature>
<feature type="transmembrane region" description="Helical" evidence="1">
    <location>
        <begin position="7"/>
        <end position="26"/>
    </location>
</feature>
<proteinExistence type="predicted"/>
<feature type="transmembrane region" description="Helical" evidence="1">
    <location>
        <begin position="38"/>
        <end position="58"/>
    </location>
</feature>
<organism evidence="3 4">
    <name type="scientific">Crocodylus porosus</name>
    <name type="common">Saltwater crocodile</name>
    <name type="synonym">Estuarine crocodile</name>
    <dbReference type="NCBI Taxonomy" id="8502"/>
    <lineage>
        <taxon>Eukaryota</taxon>
        <taxon>Metazoa</taxon>
        <taxon>Chordata</taxon>
        <taxon>Craniata</taxon>
        <taxon>Vertebrata</taxon>
        <taxon>Euteleostomi</taxon>
        <taxon>Archelosauria</taxon>
        <taxon>Archosauria</taxon>
        <taxon>Crocodylia</taxon>
        <taxon>Longirostres</taxon>
        <taxon>Crocodylidae</taxon>
        <taxon>Crocodylus</taxon>
    </lineage>
</organism>
<evidence type="ECO:0000313" key="3">
    <source>
        <dbReference type="Ensembl" id="ENSCPRP00005016937.1"/>
    </source>
</evidence>
<keyword evidence="1" id="KW-0812">Transmembrane</keyword>
<dbReference type="AlphaFoldDB" id="A0A7M4EZQ0"/>
<evidence type="ECO:0000313" key="4">
    <source>
        <dbReference type="Proteomes" id="UP000594220"/>
    </source>
</evidence>